<keyword evidence="2" id="KW-0472">Membrane</keyword>
<evidence type="ECO:0000256" key="1">
    <source>
        <dbReference type="SAM" id="MobiDB-lite"/>
    </source>
</evidence>
<comment type="caution">
    <text evidence="3">The sequence shown here is derived from an EMBL/GenBank/DDBJ whole genome shotgun (WGS) entry which is preliminary data.</text>
</comment>
<protein>
    <recommendedName>
        <fullName evidence="5">Secreted protein</fullName>
    </recommendedName>
</protein>
<feature type="compositionally biased region" description="Basic and acidic residues" evidence="1">
    <location>
        <begin position="84"/>
        <end position="99"/>
    </location>
</feature>
<keyword evidence="2" id="KW-0812">Transmembrane</keyword>
<dbReference type="RefSeq" id="WP_344908765.1">
    <property type="nucleotide sequence ID" value="NZ_BAAAYO010000006.1"/>
</dbReference>
<evidence type="ECO:0008006" key="5">
    <source>
        <dbReference type="Google" id="ProtNLM"/>
    </source>
</evidence>
<feature type="region of interest" description="Disordered" evidence="1">
    <location>
        <begin position="52"/>
        <end position="99"/>
    </location>
</feature>
<name>A0ABV5W559_9BACL</name>
<dbReference type="EMBL" id="JBHMAG010000018">
    <property type="protein sequence ID" value="MFB9755695.1"/>
    <property type="molecule type" value="Genomic_DNA"/>
</dbReference>
<proteinExistence type="predicted"/>
<feature type="transmembrane region" description="Helical" evidence="2">
    <location>
        <begin position="7"/>
        <end position="25"/>
    </location>
</feature>
<sequence>MKRRFHPFFIVILVLMAIGIMTNMMTRPFELIVAIVIFGGVFLLWKYPPARWSKSNRRKPTPSSSAKRSKERRKDVPFRVIQGNKRDDDGPPEKPHTYH</sequence>
<feature type="transmembrane region" description="Helical" evidence="2">
    <location>
        <begin position="31"/>
        <end position="48"/>
    </location>
</feature>
<gene>
    <name evidence="3" type="ORF">ACFFNY_29295</name>
</gene>
<organism evidence="3 4">
    <name type="scientific">Paenibacillus hodogayensis</name>
    <dbReference type="NCBI Taxonomy" id="279208"/>
    <lineage>
        <taxon>Bacteria</taxon>
        <taxon>Bacillati</taxon>
        <taxon>Bacillota</taxon>
        <taxon>Bacilli</taxon>
        <taxon>Bacillales</taxon>
        <taxon>Paenibacillaceae</taxon>
        <taxon>Paenibacillus</taxon>
    </lineage>
</organism>
<dbReference type="Proteomes" id="UP001589619">
    <property type="component" value="Unassembled WGS sequence"/>
</dbReference>
<evidence type="ECO:0000313" key="4">
    <source>
        <dbReference type="Proteomes" id="UP001589619"/>
    </source>
</evidence>
<evidence type="ECO:0000313" key="3">
    <source>
        <dbReference type="EMBL" id="MFB9755695.1"/>
    </source>
</evidence>
<keyword evidence="2" id="KW-1133">Transmembrane helix</keyword>
<accession>A0ABV5W559</accession>
<evidence type="ECO:0000256" key="2">
    <source>
        <dbReference type="SAM" id="Phobius"/>
    </source>
</evidence>
<keyword evidence="4" id="KW-1185">Reference proteome</keyword>
<reference evidence="3 4" key="1">
    <citation type="submission" date="2024-09" db="EMBL/GenBank/DDBJ databases">
        <authorList>
            <person name="Sun Q."/>
            <person name="Mori K."/>
        </authorList>
    </citation>
    <scope>NUCLEOTIDE SEQUENCE [LARGE SCALE GENOMIC DNA]</scope>
    <source>
        <strain evidence="3 4">JCM 12520</strain>
    </source>
</reference>